<protein>
    <submittedName>
        <fullName evidence="3">Two-component system sensor histidine kinase AgrC</fullName>
        <ecNumber evidence="3">2.7.13.-</ecNumber>
    </submittedName>
</protein>
<proteinExistence type="predicted"/>
<keyword evidence="3" id="KW-0808">Transferase</keyword>
<comment type="caution">
    <text evidence="3">The sequence shown here is derived from an EMBL/GenBank/DDBJ whole genome shotgun (WGS) entry which is preliminary data.</text>
</comment>
<evidence type="ECO:0000259" key="2">
    <source>
        <dbReference type="Pfam" id="PF14501"/>
    </source>
</evidence>
<reference evidence="3 4" key="1">
    <citation type="submission" date="2021-01" db="EMBL/GenBank/DDBJ databases">
        <title>Genomic Encyclopedia of Type Strains, Phase IV (KMG-IV): sequencing the most valuable type-strain genomes for metagenomic binning, comparative biology and taxonomic classification.</title>
        <authorList>
            <person name="Goeker M."/>
        </authorList>
    </citation>
    <scope>NUCLEOTIDE SEQUENCE [LARGE SCALE GENOMIC DNA]</scope>
    <source>
        <strain evidence="3 4">DSM 27513</strain>
    </source>
</reference>
<gene>
    <name evidence="3" type="ORF">JOC31_000008</name>
</gene>
<evidence type="ECO:0000313" key="4">
    <source>
        <dbReference type="Proteomes" id="UP000809081"/>
    </source>
</evidence>
<dbReference type="Gene3D" id="3.30.565.10">
    <property type="entry name" value="Histidine kinase-like ATPase, C-terminal domain"/>
    <property type="match status" value="1"/>
</dbReference>
<feature type="domain" description="Sensor histidine kinase NatK-like C-terminal" evidence="2">
    <location>
        <begin position="336"/>
        <end position="424"/>
    </location>
</feature>
<dbReference type="Pfam" id="PF14501">
    <property type="entry name" value="HATPase_c_5"/>
    <property type="match status" value="1"/>
</dbReference>
<evidence type="ECO:0000313" key="3">
    <source>
        <dbReference type="EMBL" id="MBM7635217.1"/>
    </source>
</evidence>
<dbReference type="InterPro" id="IPR032834">
    <property type="entry name" value="NatK-like_C"/>
</dbReference>
<keyword evidence="1" id="KW-1133">Transmembrane helix</keyword>
<dbReference type="RefSeq" id="WP_205016179.1">
    <property type="nucleotide sequence ID" value="NZ_JAFBEI010000001.1"/>
</dbReference>
<evidence type="ECO:0000256" key="1">
    <source>
        <dbReference type="SAM" id="Phobius"/>
    </source>
</evidence>
<dbReference type="EMBL" id="JAFBEI010000001">
    <property type="protein sequence ID" value="MBM7635217.1"/>
    <property type="molecule type" value="Genomic_DNA"/>
</dbReference>
<keyword evidence="4" id="KW-1185">Reference proteome</keyword>
<keyword evidence="1" id="KW-0472">Membrane</keyword>
<feature type="transmembrane region" description="Helical" evidence="1">
    <location>
        <begin position="78"/>
        <end position="104"/>
    </location>
</feature>
<feature type="transmembrane region" description="Helical" evidence="1">
    <location>
        <begin position="116"/>
        <end position="136"/>
    </location>
</feature>
<dbReference type="GO" id="GO:0016301">
    <property type="term" value="F:kinase activity"/>
    <property type="evidence" value="ECO:0007669"/>
    <property type="project" value="UniProtKB-KW"/>
</dbReference>
<keyword evidence="3" id="KW-0418">Kinase</keyword>
<sequence length="447" mass="52073">MGEISAIVLTVLATILMTWYTYADASQQKLPLGQVAIIAIIELIVSSIVPRGRLVIIPFVLLIYDYYHFPTRHLREHFFISFLPPVLVDLIYRVFAFFILPTLIPLPVEVVDNNDWLQLLALVLYLPSYLLLKRLFSLDYHAILEFEGEQTERLLKLIDGIFVVYGAVAYFLFIWRAYSNTLLTVNVDYIFKIVTAMSFVVLLYILSYLNRYSKQLIKSRIKEEQVRHLQNLETHSKQIENLYQNIRSFKHDYENILISLRGSIDSGDIGLIKHVYEDVLEKSIQELNQDDATIAELVTLKSSEIKSLLSSKVLEMQEKNIEVSLHFPDTIEEIYLEPLDMIMVVTALLDNAIEAALLAENPAIWISYYQRKTKQYLTIENQMKENSFNNKGIFDEHFSTRSRDRGYGLYTVKKILENYPSTHLLTVSRCHHFKQVLEMNKRYYGNT</sequence>
<dbReference type="EC" id="2.7.13.-" evidence="3"/>
<dbReference type="Proteomes" id="UP000809081">
    <property type="component" value="Unassembled WGS sequence"/>
</dbReference>
<feature type="transmembrane region" description="Helical" evidence="1">
    <location>
        <begin position="157"/>
        <end position="177"/>
    </location>
</feature>
<organism evidence="3 4">
    <name type="scientific">Streptococcus saliviloxodontae</name>
    <dbReference type="NCBI Taxonomy" id="1349416"/>
    <lineage>
        <taxon>Bacteria</taxon>
        <taxon>Bacillati</taxon>
        <taxon>Bacillota</taxon>
        <taxon>Bacilli</taxon>
        <taxon>Lactobacillales</taxon>
        <taxon>Streptococcaceae</taxon>
        <taxon>Streptococcus</taxon>
    </lineage>
</organism>
<feature type="transmembrane region" description="Helical" evidence="1">
    <location>
        <begin position="189"/>
        <end position="209"/>
    </location>
</feature>
<feature type="transmembrane region" description="Helical" evidence="1">
    <location>
        <begin position="33"/>
        <end position="66"/>
    </location>
</feature>
<dbReference type="SUPFAM" id="SSF55874">
    <property type="entry name" value="ATPase domain of HSP90 chaperone/DNA topoisomerase II/histidine kinase"/>
    <property type="match status" value="1"/>
</dbReference>
<dbReference type="InterPro" id="IPR036890">
    <property type="entry name" value="HATPase_C_sf"/>
</dbReference>
<accession>A0ABS2PIW7</accession>
<name>A0ABS2PIW7_9STRE</name>
<dbReference type="PANTHER" id="PTHR40448">
    <property type="entry name" value="TWO-COMPONENT SENSOR HISTIDINE KINASE"/>
    <property type="match status" value="1"/>
</dbReference>
<dbReference type="PANTHER" id="PTHR40448:SF1">
    <property type="entry name" value="TWO-COMPONENT SENSOR HISTIDINE KINASE"/>
    <property type="match status" value="1"/>
</dbReference>
<keyword evidence="1" id="KW-0812">Transmembrane</keyword>